<feature type="chain" id="PRO_5046975478" evidence="7">
    <location>
        <begin position="28"/>
        <end position="279"/>
    </location>
</feature>
<dbReference type="InterPro" id="IPR050979">
    <property type="entry name" value="LD-transpeptidase"/>
</dbReference>
<keyword evidence="4 6" id="KW-0573">Peptidoglycan synthesis</keyword>
<keyword evidence="7" id="KW-0732">Signal</keyword>
<gene>
    <name evidence="9" type="ORF">JIG36_07830</name>
</gene>
<evidence type="ECO:0000256" key="2">
    <source>
        <dbReference type="ARBA" id="ARBA00022679"/>
    </source>
</evidence>
<reference evidence="9 10" key="1">
    <citation type="submission" date="2021-01" db="EMBL/GenBank/DDBJ databases">
        <title>Actinoplanes sp. nov. LDG1-06 isolated from lichen.</title>
        <authorList>
            <person name="Saeng-In P."/>
            <person name="Phongsopitanun W."/>
            <person name="Kanchanasin P."/>
            <person name="Yuki M."/>
            <person name="Kudo T."/>
            <person name="Ohkuma M."/>
            <person name="Tanasupawat S."/>
        </authorList>
    </citation>
    <scope>NUCLEOTIDE SEQUENCE [LARGE SCALE GENOMIC DNA]</scope>
    <source>
        <strain evidence="9 10">LDG1-06</strain>
    </source>
</reference>
<feature type="active site" description="Nucleophile" evidence="6">
    <location>
        <position position="254"/>
    </location>
</feature>
<evidence type="ECO:0000259" key="8">
    <source>
        <dbReference type="PROSITE" id="PS52029"/>
    </source>
</evidence>
<feature type="domain" description="L,D-TPase catalytic" evidence="8">
    <location>
        <begin position="156"/>
        <end position="278"/>
    </location>
</feature>
<evidence type="ECO:0000256" key="4">
    <source>
        <dbReference type="ARBA" id="ARBA00022984"/>
    </source>
</evidence>
<dbReference type="CDD" id="cd16913">
    <property type="entry name" value="YkuD_like"/>
    <property type="match status" value="1"/>
</dbReference>
<dbReference type="PANTHER" id="PTHR30582">
    <property type="entry name" value="L,D-TRANSPEPTIDASE"/>
    <property type="match status" value="1"/>
</dbReference>
<keyword evidence="2" id="KW-0808">Transferase</keyword>
<comment type="pathway">
    <text evidence="1 6">Cell wall biogenesis; peptidoglycan biosynthesis.</text>
</comment>
<comment type="caution">
    <text evidence="9">The sequence shown here is derived from an EMBL/GenBank/DDBJ whole genome shotgun (WGS) entry which is preliminary data.</text>
</comment>
<evidence type="ECO:0000256" key="1">
    <source>
        <dbReference type="ARBA" id="ARBA00004752"/>
    </source>
</evidence>
<evidence type="ECO:0000256" key="7">
    <source>
        <dbReference type="SAM" id="SignalP"/>
    </source>
</evidence>
<organism evidence="9 10">
    <name type="scientific">Paractinoplanes ovalisporus</name>
    <dbReference type="NCBI Taxonomy" id="2810368"/>
    <lineage>
        <taxon>Bacteria</taxon>
        <taxon>Bacillati</taxon>
        <taxon>Actinomycetota</taxon>
        <taxon>Actinomycetes</taxon>
        <taxon>Micromonosporales</taxon>
        <taxon>Micromonosporaceae</taxon>
        <taxon>Paractinoplanes</taxon>
    </lineage>
</organism>
<keyword evidence="10" id="KW-1185">Reference proteome</keyword>
<keyword evidence="3 6" id="KW-0133">Cell shape</keyword>
<dbReference type="SUPFAM" id="SSF141523">
    <property type="entry name" value="L,D-transpeptidase catalytic domain-like"/>
    <property type="match status" value="1"/>
</dbReference>
<dbReference type="InterPro" id="IPR038063">
    <property type="entry name" value="Transpep_catalytic_dom"/>
</dbReference>
<protein>
    <submittedName>
        <fullName evidence="9">L,D-transpeptidase</fullName>
    </submittedName>
</protein>
<evidence type="ECO:0000256" key="6">
    <source>
        <dbReference type="PROSITE-ProRule" id="PRU01373"/>
    </source>
</evidence>
<feature type="active site" description="Proton donor/acceptor" evidence="6">
    <location>
        <position position="238"/>
    </location>
</feature>
<keyword evidence="5 6" id="KW-0961">Cell wall biogenesis/degradation</keyword>
<accession>A0ABS2A825</accession>
<dbReference type="EMBL" id="JAENHP010000002">
    <property type="protein sequence ID" value="MBM2615473.1"/>
    <property type="molecule type" value="Genomic_DNA"/>
</dbReference>
<dbReference type="PROSITE" id="PS52029">
    <property type="entry name" value="LD_TPASE"/>
    <property type="match status" value="1"/>
</dbReference>
<dbReference type="RefSeq" id="WP_203375364.1">
    <property type="nucleotide sequence ID" value="NZ_JAENHP010000002.1"/>
</dbReference>
<name>A0ABS2A825_9ACTN</name>
<evidence type="ECO:0000256" key="3">
    <source>
        <dbReference type="ARBA" id="ARBA00022960"/>
    </source>
</evidence>
<dbReference type="Pfam" id="PF03734">
    <property type="entry name" value="YkuD"/>
    <property type="match status" value="1"/>
</dbReference>
<dbReference type="Proteomes" id="UP000632138">
    <property type="component" value="Unassembled WGS sequence"/>
</dbReference>
<evidence type="ECO:0000313" key="9">
    <source>
        <dbReference type="EMBL" id="MBM2615473.1"/>
    </source>
</evidence>
<proteinExistence type="predicted"/>
<dbReference type="Gene3D" id="2.40.440.10">
    <property type="entry name" value="L,D-transpeptidase catalytic domain-like"/>
    <property type="match status" value="1"/>
</dbReference>
<feature type="signal peptide" evidence="7">
    <location>
        <begin position="1"/>
        <end position="27"/>
    </location>
</feature>
<evidence type="ECO:0000313" key="10">
    <source>
        <dbReference type="Proteomes" id="UP000632138"/>
    </source>
</evidence>
<sequence>MAWLRGTRLAVLSGVLVVAAAAGSAAAAKKDGPGLFAVRQVPAAAPTAEPVPVAAPAPKTLPVMDYWDSPRGFPRDPDPMSTRAVTEGLRPRHRLAVYDTPGGKPRAFLGRSISGMPVTVPIVERRQGWAGVLLPSVNRRVGWVPPGGWETRRLGDQLFVDLSERRLTWLRDGREHGSWEVAVGSRRTPTPQGRTYVMGRTITSGSVYGGLDALVLGAVPDDRDALAASLRDGHTAIHGWRDRSAFGRSISNGCVRMPLKAQQALLDGIPEGSVVHVVE</sequence>
<evidence type="ECO:0000256" key="5">
    <source>
        <dbReference type="ARBA" id="ARBA00023316"/>
    </source>
</evidence>
<dbReference type="InterPro" id="IPR005490">
    <property type="entry name" value="LD_TPept_cat_dom"/>
</dbReference>